<name>A0A6N6MK77_9FLAO</name>
<evidence type="ECO:0000313" key="1">
    <source>
        <dbReference type="EMBL" id="KAB1071578.1"/>
    </source>
</evidence>
<protein>
    <recommendedName>
        <fullName evidence="3">GIY-YIG nuclease family protein</fullName>
    </recommendedName>
</protein>
<proteinExistence type="predicted"/>
<dbReference type="EMBL" id="WAAT01000003">
    <property type="protein sequence ID" value="KAB1071578.1"/>
    <property type="molecule type" value="Genomic_DNA"/>
</dbReference>
<keyword evidence="2" id="KW-1185">Reference proteome</keyword>
<comment type="caution">
    <text evidence="1">The sequence shown here is derived from an EMBL/GenBank/DDBJ whole genome shotgun (WGS) entry which is preliminary data.</text>
</comment>
<reference evidence="1 2" key="1">
    <citation type="submission" date="2019-09" db="EMBL/GenBank/DDBJ databases">
        <authorList>
            <person name="Cao W.R."/>
        </authorList>
    </citation>
    <scope>NUCLEOTIDE SEQUENCE [LARGE SCALE GENOMIC DNA]</scope>
    <source>
        <strain evidence="1 2">B1N29</strain>
    </source>
</reference>
<sequence>MAELTSEQIRFLKEQKIHLKFVFNAQGLSKTDYRVIMKELNKMIAFNVTPCKKEGHTLRTRSGHCCQCDTAKIAFQKRNDSAGIVYIAGSLTGEVVKIGFSKAVEIRTESLNRTKYAGFNDWKILFALKSIDAGKIETKSNSLLHEYAFSLDYEHDGHWQDSHETYHCAYSKAKGFVEKAYKTEKYSIEIELNSPTEKYEFRNLKKV</sequence>
<accession>A0A6N6MK77</accession>
<dbReference type="RefSeq" id="WP_150935773.1">
    <property type="nucleotide sequence ID" value="NZ_WAAT01000003.1"/>
</dbReference>
<gene>
    <name evidence="1" type="ORF">F6U93_00470</name>
</gene>
<organism evidence="1 2">
    <name type="scientific">Pseudotamlana haliotis</name>
    <dbReference type="NCBI Taxonomy" id="2614804"/>
    <lineage>
        <taxon>Bacteria</taxon>
        <taxon>Pseudomonadati</taxon>
        <taxon>Bacteroidota</taxon>
        <taxon>Flavobacteriia</taxon>
        <taxon>Flavobacteriales</taxon>
        <taxon>Flavobacteriaceae</taxon>
        <taxon>Pseudotamlana</taxon>
    </lineage>
</organism>
<dbReference type="Proteomes" id="UP000441333">
    <property type="component" value="Unassembled WGS sequence"/>
</dbReference>
<evidence type="ECO:0000313" key="2">
    <source>
        <dbReference type="Proteomes" id="UP000441333"/>
    </source>
</evidence>
<dbReference type="AlphaFoldDB" id="A0A6N6MK77"/>
<evidence type="ECO:0008006" key="3">
    <source>
        <dbReference type="Google" id="ProtNLM"/>
    </source>
</evidence>